<evidence type="ECO:0000313" key="9">
    <source>
        <dbReference type="Proteomes" id="UP001295444"/>
    </source>
</evidence>
<feature type="signal peptide" evidence="6">
    <location>
        <begin position="1"/>
        <end position="21"/>
    </location>
</feature>
<gene>
    <name evidence="8" type="ORF">PECUL_23A050568</name>
</gene>
<dbReference type="InterPro" id="IPR042185">
    <property type="entry name" value="Serpin_sf_2"/>
</dbReference>
<dbReference type="GO" id="GO:0010757">
    <property type="term" value="P:negative regulation of plasminogen activation"/>
    <property type="evidence" value="ECO:0007669"/>
    <property type="project" value="TreeGrafter"/>
</dbReference>
<dbReference type="InterPro" id="IPR042178">
    <property type="entry name" value="Serpin_sf_1"/>
</dbReference>
<evidence type="ECO:0000256" key="1">
    <source>
        <dbReference type="ARBA" id="ARBA00040523"/>
    </source>
</evidence>
<evidence type="ECO:0000256" key="4">
    <source>
        <dbReference type="ARBA" id="ARBA00066062"/>
    </source>
</evidence>
<proteinExistence type="inferred from homology"/>
<dbReference type="InterPro" id="IPR036186">
    <property type="entry name" value="Serpin_sf"/>
</dbReference>
<dbReference type="InterPro" id="IPR023796">
    <property type="entry name" value="Serpin_dom"/>
</dbReference>
<keyword evidence="6" id="KW-0732">Signal</keyword>
<feature type="domain" description="Serpin" evidence="7">
    <location>
        <begin position="37"/>
        <end position="403"/>
    </location>
</feature>
<dbReference type="InterPro" id="IPR000215">
    <property type="entry name" value="Serpin_fam"/>
</dbReference>
<dbReference type="GO" id="GO:0061044">
    <property type="term" value="P:negative regulation of vascular wound healing"/>
    <property type="evidence" value="ECO:0007669"/>
    <property type="project" value="TreeGrafter"/>
</dbReference>
<sequence>MICTRRSISIILLHLVAIATALPPLVRVAQEDVRFGVRLFQEVLQDHKEGNLGFSPYGASSALNILQFGTAGETMEQIRKVMNYGLHERAVYASLRKLREEISQVQTVSEEPKSVHVADGLFVQRDLTLTPGFLQRFQSTFRRHVTQVNFTDPSQAKDILNQWVENQTEGMIKDLLGSNSIPPLTRLVLLSAVHFHGAWKLPFPEKATHQRPFYRMDGSQVQVSMMANTGKYNYSEFLTPNGEDYDVIELPYEGGELSMLIAAPYEKEVPLSTITNILTPELIQEWKETMKPVTRFLVLPKFSLLSEVDLKAPLERLGVKNMFSAETADFSRLSAERPLYVSQAFQKIKVEVTESGTRAAAATAAILLARMAPLEVIMDRPFLFIIRHNPTGSLLFLGQVMEP</sequence>
<evidence type="ECO:0000256" key="3">
    <source>
        <dbReference type="ARBA" id="ARBA00043166"/>
    </source>
</evidence>
<evidence type="ECO:0000256" key="6">
    <source>
        <dbReference type="SAM" id="SignalP"/>
    </source>
</evidence>
<keyword evidence="9" id="KW-1185">Reference proteome</keyword>
<dbReference type="PANTHER" id="PTHR11461:SF49">
    <property type="entry name" value="PLASMINOGEN ACTIVATOR INHIBITOR 1"/>
    <property type="match status" value="1"/>
</dbReference>
<protein>
    <recommendedName>
        <fullName evidence="1">Plasminogen activator inhibitor 1</fullName>
    </recommendedName>
    <alternativeName>
        <fullName evidence="2">Endothelial plasminogen activator inhibitor</fullName>
    </alternativeName>
    <alternativeName>
        <fullName evidence="3">Serpin E1</fullName>
    </alternativeName>
</protein>
<evidence type="ECO:0000313" key="8">
    <source>
        <dbReference type="EMBL" id="CAH2272746.1"/>
    </source>
</evidence>
<dbReference type="SMART" id="SM00093">
    <property type="entry name" value="SERPIN"/>
    <property type="match status" value="1"/>
</dbReference>
<dbReference type="GO" id="GO:0004867">
    <property type="term" value="F:serine-type endopeptidase inhibitor activity"/>
    <property type="evidence" value="ECO:0007669"/>
    <property type="project" value="InterPro"/>
</dbReference>
<dbReference type="AlphaFoldDB" id="A0AAD1VV70"/>
<dbReference type="Pfam" id="PF00079">
    <property type="entry name" value="Serpin"/>
    <property type="match status" value="1"/>
</dbReference>
<organism evidence="8 9">
    <name type="scientific">Pelobates cultripes</name>
    <name type="common">Western spadefoot toad</name>
    <dbReference type="NCBI Taxonomy" id="61616"/>
    <lineage>
        <taxon>Eukaryota</taxon>
        <taxon>Metazoa</taxon>
        <taxon>Chordata</taxon>
        <taxon>Craniata</taxon>
        <taxon>Vertebrata</taxon>
        <taxon>Euteleostomi</taxon>
        <taxon>Amphibia</taxon>
        <taxon>Batrachia</taxon>
        <taxon>Anura</taxon>
        <taxon>Pelobatoidea</taxon>
        <taxon>Pelobatidae</taxon>
        <taxon>Pelobates</taxon>
    </lineage>
</organism>
<dbReference type="Proteomes" id="UP001295444">
    <property type="component" value="Chromosome 03"/>
</dbReference>
<comment type="subunit">
    <text evidence="4">Forms a heterodimer with TMPRSS7. Interacts with VTN. Binds LRP1B; binding is followed by internalization and degradation. Interacts with PPP1CB. In complex with PLAU/uPA, interacts with PLAUR/uPAR. Interacts with SORL1 and LRP1, either alone or in complex with PLAU; these interactions are abolished in the presence of LRPAP1/RAP. The ternary complex composed of PLAUR-PLAU-PAI1 also interacts with SORL1. Interacts with PLAT/tPA. Also interacts with SORL1, when complexed to PLAT/tPA.</text>
</comment>
<evidence type="ECO:0000259" key="7">
    <source>
        <dbReference type="SMART" id="SM00093"/>
    </source>
</evidence>
<dbReference type="Gene3D" id="2.30.39.10">
    <property type="entry name" value="Alpha-1-antitrypsin, domain 1"/>
    <property type="match status" value="1"/>
</dbReference>
<dbReference type="InterPro" id="IPR023795">
    <property type="entry name" value="Serpin_CS"/>
</dbReference>
<feature type="chain" id="PRO_5042262838" description="Plasminogen activator inhibitor 1" evidence="6">
    <location>
        <begin position="22"/>
        <end position="403"/>
    </location>
</feature>
<dbReference type="Gene3D" id="3.30.497.10">
    <property type="entry name" value="Antithrombin, subunit I, domain 2"/>
    <property type="match status" value="1"/>
</dbReference>
<dbReference type="FunFam" id="2.30.39.10:FF:000006">
    <property type="entry name" value="Plasminogen activator inhibitor 1"/>
    <property type="match status" value="1"/>
</dbReference>
<reference evidence="8" key="1">
    <citation type="submission" date="2022-03" db="EMBL/GenBank/DDBJ databases">
        <authorList>
            <person name="Alioto T."/>
            <person name="Alioto T."/>
            <person name="Gomez Garrido J."/>
        </authorList>
    </citation>
    <scope>NUCLEOTIDE SEQUENCE</scope>
</reference>
<evidence type="ECO:0000256" key="2">
    <source>
        <dbReference type="ARBA" id="ARBA00041825"/>
    </source>
</evidence>
<comment type="similarity">
    <text evidence="5">Belongs to the serpin family.</text>
</comment>
<dbReference type="GO" id="GO:0005615">
    <property type="term" value="C:extracellular space"/>
    <property type="evidence" value="ECO:0007669"/>
    <property type="project" value="InterPro"/>
</dbReference>
<evidence type="ECO:0000256" key="5">
    <source>
        <dbReference type="RuleBase" id="RU000411"/>
    </source>
</evidence>
<accession>A0AAD1VV70</accession>
<name>A0AAD1VV70_PELCU</name>
<dbReference type="PANTHER" id="PTHR11461">
    <property type="entry name" value="SERINE PROTEASE INHIBITOR, SERPIN"/>
    <property type="match status" value="1"/>
</dbReference>
<dbReference type="SUPFAM" id="SSF56574">
    <property type="entry name" value="Serpins"/>
    <property type="match status" value="1"/>
</dbReference>
<dbReference type="PROSITE" id="PS00284">
    <property type="entry name" value="SERPIN"/>
    <property type="match status" value="1"/>
</dbReference>
<dbReference type="EMBL" id="OW240914">
    <property type="protein sequence ID" value="CAH2272746.1"/>
    <property type="molecule type" value="Genomic_DNA"/>
</dbReference>